<evidence type="ECO:0000313" key="3">
    <source>
        <dbReference type="Proteomes" id="UP000001194"/>
    </source>
</evidence>
<dbReference type="InParanoid" id="B0DL48"/>
<dbReference type="SUPFAM" id="SSF50965">
    <property type="entry name" value="Galactose oxidase, central domain"/>
    <property type="match status" value="1"/>
</dbReference>
<protein>
    <submittedName>
        <fullName evidence="2">Predicted protein</fullName>
    </submittedName>
</protein>
<proteinExistence type="predicted"/>
<name>B0DL48_LACBS</name>
<dbReference type="Proteomes" id="UP000001194">
    <property type="component" value="Unassembled WGS sequence"/>
</dbReference>
<dbReference type="GeneID" id="6080248"/>
<dbReference type="InterPro" id="IPR015915">
    <property type="entry name" value="Kelch-typ_b-propeller"/>
</dbReference>
<feature type="transmembrane region" description="Helical" evidence="1">
    <location>
        <begin position="20"/>
        <end position="43"/>
    </location>
</feature>
<dbReference type="PANTHER" id="PTHR23244">
    <property type="entry name" value="KELCH REPEAT DOMAIN"/>
    <property type="match status" value="1"/>
</dbReference>
<sequence length="1077" mass="121606">MTQHPCVVHGGRAREIWHRLVRVSAGALCALSAYSVIVFIDLLSPRSDMHNKFALHPPLLTSFAANSSCLRLFIEFWQTRAHQQLGSSSPLRGPIHVWRCVAKASYDDWLQHLMILILFWARLSFTPGVSSTPVLHMLNSSNTVDKLLHEKSRIALTKLNVRTAKTQSQRLGRSQIVHARTLKERLHADRPLRGLAHSAHVPQSFCFAPRPPLIGLVLSAMWNSLNTVDRLPQKKPGIGLREIAQRVFSQTMIQHPCFAHVEYIEHCRQIAARETSHRLARHPVFRGFAHVLSSVNLANKPFCAWIRVQSVPNKPKTLYALNRDLRDHTNVEPQLPEESHTPSLHCPDFGEVQRPGCISLYTILQVPDCGIIDCSNPEKFEIIFLSQQGNKMDLEGGLHRSASERYAVGSLNQQVIARNYLIKHSFGDGVVTADMAGILGDMQQYLDQAREILGNSVEDPQAAISSNVRMEYKDLDIQEREHLMMCFNGIGKCCSNGGDVESALMWHGEVESIYQGFISAQQDNLTHGGDYGHGLLFSPEASYQRIKGLVSAAQQLFVLGNTGTSVQRRWNAHEILTSLPVSSRTPRIRALIDAEELDRIIQIRHPDPVTPPTSNVVVPTLQIRGLWQKHDFRTSVRTTLARFGFASFIWRTRLYMAGGQTDARHSFRDLWCLDLSQVQQEWRRLEDYPIPLAVTGQFYGWQMKIRDDKAYLFTGRPELDFYDLLSERWSSVMTTYVPTAEDRYAGVEGDWPYPGFRVVEAAVELAHDKLLVFGGTHKGSALGCNLLMELDLTSNTWKRLSGFVITPLWGHRSLPGPRKAAASWLNSSQDTLHILFGLSDRYAAQLEQQSHGAQDSYAYDDLWSWDIKSHGWSKKKLCGNPPSPRCEMAYCYNRKLDLLITFGGYNPTVPTADTSKNQMFAYSYYADTFAMCNETQKWRHILSPGFPTYRSHAGLVSDESTGRTYLLGGFVNTDYIPSRSRFLSKSLGDMWELCLDVPGSSFNHADYIREQHGAPAGPWKRCFTCGRVGLVKKCGAKPELHQSYYAGTCNGRAAFCNTMCLKNGWKMHKEIDECLKK</sequence>
<dbReference type="OrthoDB" id="432528at2759"/>
<keyword evidence="1" id="KW-0472">Membrane</keyword>
<gene>
    <name evidence="2" type="ORF">LACBIDRAFT_330381</name>
</gene>
<dbReference type="Gene3D" id="2.120.10.80">
    <property type="entry name" value="Kelch-type beta propeller"/>
    <property type="match status" value="2"/>
</dbReference>
<accession>B0DL48</accession>
<keyword evidence="1" id="KW-0812">Transmembrane</keyword>
<dbReference type="AlphaFoldDB" id="B0DL48"/>
<dbReference type="HOGENOM" id="CLU_286681_0_0_1"/>
<dbReference type="RefSeq" id="XP_001884590.1">
    <property type="nucleotide sequence ID" value="XM_001884555.1"/>
</dbReference>
<organism evidence="3">
    <name type="scientific">Laccaria bicolor (strain S238N-H82 / ATCC MYA-4686)</name>
    <name type="common">Bicoloured deceiver</name>
    <name type="synonym">Laccaria laccata var. bicolor</name>
    <dbReference type="NCBI Taxonomy" id="486041"/>
    <lineage>
        <taxon>Eukaryota</taxon>
        <taxon>Fungi</taxon>
        <taxon>Dikarya</taxon>
        <taxon>Basidiomycota</taxon>
        <taxon>Agaricomycotina</taxon>
        <taxon>Agaricomycetes</taxon>
        <taxon>Agaricomycetidae</taxon>
        <taxon>Agaricales</taxon>
        <taxon>Agaricineae</taxon>
        <taxon>Hydnangiaceae</taxon>
        <taxon>Laccaria</taxon>
    </lineage>
</organism>
<dbReference type="Pfam" id="PF24681">
    <property type="entry name" value="Kelch_KLHDC2_KLHL20_DRC7"/>
    <property type="match status" value="1"/>
</dbReference>
<dbReference type="KEGG" id="lbc:LACBIDRAFT_330381"/>
<dbReference type="InterPro" id="IPR011043">
    <property type="entry name" value="Gal_Oxase/kelch_b-propeller"/>
</dbReference>
<reference evidence="2 3" key="1">
    <citation type="journal article" date="2008" name="Nature">
        <title>The genome of Laccaria bicolor provides insights into mycorrhizal symbiosis.</title>
        <authorList>
            <person name="Martin F."/>
            <person name="Aerts A."/>
            <person name="Ahren D."/>
            <person name="Brun A."/>
            <person name="Danchin E.G.J."/>
            <person name="Duchaussoy F."/>
            <person name="Gibon J."/>
            <person name="Kohler A."/>
            <person name="Lindquist E."/>
            <person name="Pereda V."/>
            <person name="Salamov A."/>
            <person name="Shapiro H.J."/>
            <person name="Wuyts J."/>
            <person name="Blaudez D."/>
            <person name="Buee M."/>
            <person name="Brokstein P."/>
            <person name="Canbaeck B."/>
            <person name="Cohen D."/>
            <person name="Courty P.E."/>
            <person name="Coutinho P.M."/>
            <person name="Delaruelle C."/>
            <person name="Detter J.C."/>
            <person name="Deveau A."/>
            <person name="DiFazio S."/>
            <person name="Duplessis S."/>
            <person name="Fraissinet-Tachet L."/>
            <person name="Lucic E."/>
            <person name="Frey-Klett P."/>
            <person name="Fourrey C."/>
            <person name="Feussner I."/>
            <person name="Gay G."/>
            <person name="Grimwood J."/>
            <person name="Hoegger P.J."/>
            <person name="Jain P."/>
            <person name="Kilaru S."/>
            <person name="Labbe J."/>
            <person name="Lin Y.C."/>
            <person name="Legue V."/>
            <person name="Le Tacon F."/>
            <person name="Marmeisse R."/>
            <person name="Melayah D."/>
            <person name="Montanini B."/>
            <person name="Muratet M."/>
            <person name="Nehls U."/>
            <person name="Niculita-Hirzel H."/>
            <person name="Oudot-Le Secq M.P."/>
            <person name="Peter M."/>
            <person name="Quesneville H."/>
            <person name="Rajashekar B."/>
            <person name="Reich M."/>
            <person name="Rouhier N."/>
            <person name="Schmutz J."/>
            <person name="Yin T."/>
            <person name="Chalot M."/>
            <person name="Henrissat B."/>
            <person name="Kuees U."/>
            <person name="Lucas S."/>
            <person name="Van de Peer Y."/>
            <person name="Podila G.K."/>
            <person name="Polle A."/>
            <person name="Pukkila P.J."/>
            <person name="Richardson P.M."/>
            <person name="Rouze P."/>
            <person name="Sanders I.R."/>
            <person name="Stajich J.E."/>
            <person name="Tunlid A."/>
            <person name="Tuskan G."/>
            <person name="Grigoriev I.V."/>
        </authorList>
    </citation>
    <scope>NUCLEOTIDE SEQUENCE [LARGE SCALE GENOMIC DNA]</scope>
    <source>
        <strain evidence="3">S238N-H82 / ATCC MYA-4686</strain>
    </source>
</reference>
<keyword evidence="1" id="KW-1133">Transmembrane helix</keyword>
<dbReference type="EMBL" id="DS547116">
    <property type="protein sequence ID" value="EDR04766.1"/>
    <property type="molecule type" value="Genomic_DNA"/>
</dbReference>
<evidence type="ECO:0000256" key="1">
    <source>
        <dbReference type="SAM" id="Phobius"/>
    </source>
</evidence>
<evidence type="ECO:0000313" key="2">
    <source>
        <dbReference type="EMBL" id="EDR04766.1"/>
    </source>
</evidence>
<keyword evidence="3" id="KW-1185">Reference proteome</keyword>